<dbReference type="RefSeq" id="WP_189689805.1">
    <property type="nucleotide sequence ID" value="NZ_BMYK01000024.1"/>
</dbReference>
<evidence type="ECO:0000313" key="6">
    <source>
        <dbReference type="EMBL" id="GHC97420.1"/>
    </source>
</evidence>
<dbReference type="SUPFAM" id="SSF52218">
    <property type="entry name" value="Flavoproteins"/>
    <property type="match status" value="1"/>
</dbReference>
<dbReference type="CDD" id="cd06200">
    <property type="entry name" value="SiR_like1"/>
    <property type="match status" value="1"/>
</dbReference>
<reference evidence="7" key="1">
    <citation type="journal article" date="2019" name="Int. J. Syst. Evol. Microbiol.">
        <title>The Global Catalogue of Microorganisms (GCM) 10K type strain sequencing project: providing services to taxonomists for standard genome sequencing and annotation.</title>
        <authorList>
            <consortium name="The Broad Institute Genomics Platform"/>
            <consortium name="The Broad Institute Genome Sequencing Center for Infectious Disease"/>
            <person name="Wu L."/>
            <person name="Ma J."/>
        </authorList>
    </citation>
    <scope>NUCLEOTIDE SEQUENCE [LARGE SCALE GENOMIC DNA]</scope>
    <source>
        <strain evidence="7">KCTC 23314</strain>
    </source>
</reference>
<feature type="domain" description="Flavodoxin-like" evidence="4">
    <location>
        <begin position="45"/>
        <end position="182"/>
    </location>
</feature>
<dbReference type="InterPro" id="IPR017927">
    <property type="entry name" value="FAD-bd_FR_type"/>
</dbReference>
<keyword evidence="1" id="KW-0285">Flavoprotein</keyword>
<dbReference type="InterPro" id="IPR039261">
    <property type="entry name" value="FNR_nucleotide-bd"/>
</dbReference>
<evidence type="ECO:0000259" key="5">
    <source>
        <dbReference type="PROSITE" id="PS51384"/>
    </source>
</evidence>
<dbReference type="InterPro" id="IPR029039">
    <property type="entry name" value="Flavoprotein-like_sf"/>
</dbReference>
<keyword evidence="7" id="KW-1185">Reference proteome</keyword>
<evidence type="ECO:0000256" key="2">
    <source>
        <dbReference type="ARBA" id="ARBA00022643"/>
    </source>
</evidence>
<dbReference type="PANTHER" id="PTHR19384:SF17">
    <property type="entry name" value="NADPH--CYTOCHROME P450 REDUCTASE"/>
    <property type="match status" value="1"/>
</dbReference>
<feature type="domain" description="FAD-binding FR-type" evidence="5">
    <location>
        <begin position="196"/>
        <end position="314"/>
    </location>
</feature>
<comment type="caution">
    <text evidence="6">The sequence shown here is derived from an EMBL/GenBank/DDBJ whole genome shotgun (WGS) entry which is preliminary data.</text>
</comment>
<dbReference type="Gene3D" id="2.40.30.10">
    <property type="entry name" value="Translation factors"/>
    <property type="match status" value="1"/>
</dbReference>
<keyword evidence="2" id="KW-0288">FMN</keyword>
<evidence type="ECO:0000313" key="7">
    <source>
        <dbReference type="Proteomes" id="UP000626210"/>
    </source>
</evidence>
<dbReference type="SUPFAM" id="SSF63380">
    <property type="entry name" value="Riboflavin synthase domain-like"/>
    <property type="match status" value="1"/>
</dbReference>
<evidence type="ECO:0000259" key="4">
    <source>
        <dbReference type="PROSITE" id="PS50902"/>
    </source>
</evidence>
<dbReference type="Pfam" id="PF00258">
    <property type="entry name" value="Flavodoxin_1"/>
    <property type="match status" value="1"/>
</dbReference>
<dbReference type="Gene3D" id="3.40.50.360">
    <property type="match status" value="1"/>
</dbReference>
<name>A0ABQ3G8V4_9BURK</name>
<dbReference type="Proteomes" id="UP000626210">
    <property type="component" value="Unassembled WGS sequence"/>
</dbReference>
<dbReference type="InterPro" id="IPR008254">
    <property type="entry name" value="Flavodoxin/NO_synth"/>
</dbReference>
<dbReference type="SUPFAM" id="SSF52343">
    <property type="entry name" value="Ferredoxin reductase-like, C-terminal NADP-linked domain"/>
    <property type="match status" value="1"/>
</dbReference>
<dbReference type="InterPro" id="IPR001709">
    <property type="entry name" value="Flavoprot_Pyr_Nucl_cyt_Rdtase"/>
</dbReference>
<dbReference type="InterPro" id="IPR017938">
    <property type="entry name" value="Riboflavin_synthase-like_b-brl"/>
</dbReference>
<sequence length="452" mass="48094">MTADPARWAWAWLACAAWLGLLVPPLHQQWRTWRNTRTVSAGAPLLIAYASQSGFGAQLAHDLACTLAAHGCPAQALPLQRIRAEDLAASERMLFIASTTGEGDAPDNAGAFVTRVMQGAHRLQRLQYGLLALGDSRYAGFCRFGRELDAWLRAAGATPAFARVEADGGNTAALASWAQAVAQFTGSSPNAAASASAIQRWALAQRSLLNPGSPGAPIHRIVLQPLDPAPHWQAGDIARIHLPGQPVAWRDYTLASLPHEGEIQLLVREARRTDGQRGLGSGWLGHGLAIGGEVRVQIRRNSGFHGPEATAPLVLIGNGTGLAGLAVHLKEREHAQRAGLAIGPAWLLFGERTHGSDALCDAALQAWLASGVLQRLDRAFSRDADASSRYVQDLLGLHGALLRDWVARGAALYVCGQREGMAQGVDAALRAQLGAAALAQLAADGRYRRDVY</sequence>
<accession>A0ABQ3G8V4</accession>
<dbReference type="Gene3D" id="3.40.50.80">
    <property type="entry name" value="Nucleotide-binding domain of ferredoxin-NADP reductase (FNR) module"/>
    <property type="match status" value="1"/>
</dbReference>
<gene>
    <name evidence="6" type="ORF">GCM10007320_52180</name>
</gene>
<proteinExistence type="predicted"/>
<dbReference type="EC" id="1.6.2.4" evidence="3"/>
<dbReference type="PANTHER" id="PTHR19384">
    <property type="entry name" value="NITRIC OXIDE SYNTHASE-RELATED"/>
    <property type="match status" value="1"/>
</dbReference>
<dbReference type="PRINTS" id="PR00371">
    <property type="entry name" value="FPNCR"/>
</dbReference>
<dbReference type="EMBL" id="BMYK01000024">
    <property type="protein sequence ID" value="GHC97420.1"/>
    <property type="molecule type" value="Genomic_DNA"/>
</dbReference>
<organism evidence="6 7">
    <name type="scientific">Pseudorhodoferax aquiterrae</name>
    <dbReference type="NCBI Taxonomy" id="747304"/>
    <lineage>
        <taxon>Bacteria</taxon>
        <taxon>Pseudomonadati</taxon>
        <taxon>Pseudomonadota</taxon>
        <taxon>Betaproteobacteria</taxon>
        <taxon>Burkholderiales</taxon>
        <taxon>Comamonadaceae</taxon>
    </lineage>
</organism>
<evidence type="ECO:0000256" key="3">
    <source>
        <dbReference type="ARBA" id="ARBA00023797"/>
    </source>
</evidence>
<dbReference type="PROSITE" id="PS51384">
    <property type="entry name" value="FAD_FR"/>
    <property type="match status" value="1"/>
</dbReference>
<dbReference type="PROSITE" id="PS50902">
    <property type="entry name" value="FLAVODOXIN_LIKE"/>
    <property type="match status" value="1"/>
</dbReference>
<protein>
    <recommendedName>
        <fullName evidence="3">NADPH--hemoprotein reductase</fullName>
        <ecNumber evidence="3">1.6.2.4</ecNumber>
    </recommendedName>
</protein>
<evidence type="ECO:0000256" key="1">
    <source>
        <dbReference type="ARBA" id="ARBA00022630"/>
    </source>
</evidence>